<proteinExistence type="predicted"/>
<dbReference type="EMBL" id="RNRV01000013">
    <property type="protein sequence ID" value="MHO04674.1"/>
    <property type="molecule type" value="Genomic_DNA"/>
</dbReference>
<name>A0A3L0VZ01_ECOLX</name>
<comment type="caution">
    <text evidence="1">The sequence shown here is derived from an EMBL/GenBank/DDBJ whole genome shotgun (WGS) entry which is preliminary data.</text>
</comment>
<evidence type="ECO:0000313" key="1">
    <source>
        <dbReference type="EMBL" id="MHO04674.1"/>
    </source>
</evidence>
<dbReference type="AlphaFoldDB" id="A0A3L0VZ01"/>
<accession>A0A3L0VZ01</accession>
<protein>
    <submittedName>
        <fullName evidence="1">Uncharacterized protein</fullName>
    </submittedName>
</protein>
<sequence>MTITFLERISVTHIDDALLDDALSLYAQECIDSQQEQEDFVEAYLDDEDRKAELRKAVADALGLSIMMERVDSIDEFRSALSAYDDEYPLSEVDDDIRAMKAIMLKKLAGDFIANEEGRLTPADYNAMLELAICQFDD</sequence>
<organism evidence="1">
    <name type="scientific">Escherichia coli</name>
    <dbReference type="NCBI Taxonomy" id="562"/>
    <lineage>
        <taxon>Bacteria</taxon>
        <taxon>Pseudomonadati</taxon>
        <taxon>Pseudomonadota</taxon>
        <taxon>Gammaproteobacteria</taxon>
        <taxon>Enterobacterales</taxon>
        <taxon>Enterobacteriaceae</taxon>
        <taxon>Escherichia</taxon>
    </lineage>
</organism>
<gene>
    <name evidence="1" type="ORF">D9F05_09845</name>
</gene>
<reference evidence="1" key="1">
    <citation type="submission" date="2018-10" db="EMBL/GenBank/DDBJ databases">
        <authorList>
            <consortium name="NARMS: The National Antimicrobial Resistance Monitoring System"/>
        </authorList>
    </citation>
    <scope>NUCLEOTIDE SEQUENCE [LARGE SCALE GENOMIC DNA]</scope>
    <source>
        <strain evidence="1">CVM N17EC0388</strain>
    </source>
</reference>